<evidence type="ECO:0000256" key="2">
    <source>
        <dbReference type="ARBA" id="ARBA00022679"/>
    </source>
</evidence>
<name>A0ABQ6P9W5_9SPHN</name>
<dbReference type="Proteomes" id="UP001187221">
    <property type="component" value="Unassembled WGS sequence"/>
</dbReference>
<protein>
    <submittedName>
        <fullName evidence="3">SAM-dependent methyltransferase</fullName>
    </submittedName>
</protein>
<gene>
    <name evidence="3" type="ORF">NUTIK01_23530</name>
</gene>
<evidence type="ECO:0000256" key="1">
    <source>
        <dbReference type="ARBA" id="ARBA00022603"/>
    </source>
</evidence>
<dbReference type="RefSeq" id="WP_317975248.1">
    <property type="nucleotide sequence ID" value="NZ_BTFW01000001.1"/>
</dbReference>
<comment type="caution">
    <text evidence="3">The sequence shown here is derived from an EMBL/GenBank/DDBJ whole genome shotgun (WGS) entry which is preliminary data.</text>
</comment>
<sequence length="372" mass="39526">MASEPLIEVFARLIQATGPISVAHFMAESNARYYTTRDPLGHGGDFITAPEISQMFGEMIGLWLADVWIRAGRPEPVAYVEAGPGRGTLAQDALRAAARQGLVPQVHFVETSPALRALQRQRFPQACWHDDFSTLPGDCPLLIVGNEFLDALPVRQIVRMEGGWRERMVGWQPEAGAERAPGEPGDTGYSTQQGRLLPVAGDRPMDAAVPADRADLPEGAIIETCPAASAVVAEIAARLVAQGGTALLIDYGHDAPHTGSTLQAVRAHQKVDPFATPGEADLTALVDFSALVPVAQQAGARVEGIVPQGPFLQRLGIEARAQGLARSAPDHAQTIARALARLVAPEEMGNLFKAMAVSAPHWPAAAGFETIS</sequence>
<dbReference type="Pfam" id="PF02636">
    <property type="entry name" value="Methyltransf_28"/>
    <property type="match status" value="1"/>
</dbReference>
<dbReference type="PANTHER" id="PTHR12049:SF7">
    <property type="entry name" value="PROTEIN ARGININE METHYLTRANSFERASE NDUFAF7, MITOCHONDRIAL"/>
    <property type="match status" value="1"/>
</dbReference>
<keyword evidence="2" id="KW-0808">Transferase</keyword>
<accession>A0ABQ6P9W5</accession>
<reference evidence="3 4" key="1">
    <citation type="submission" date="2023-06" db="EMBL/GenBank/DDBJ databases">
        <title>Draft genome sequence of Novosphingobium sp. strain IK01.</title>
        <authorList>
            <person name="Hatamoto M."/>
            <person name="Ikarashi T."/>
            <person name="Yamaguchi T."/>
        </authorList>
    </citation>
    <scope>NUCLEOTIDE SEQUENCE [LARGE SCALE GENOMIC DNA]</scope>
    <source>
        <strain evidence="3 4">IK01</strain>
    </source>
</reference>
<keyword evidence="4" id="KW-1185">Reference proteome</keyword>
<dbReference type="Gene3D" id="3.40.50.12710">
    <property type="match status" value="1"/>
</dbReference>
<proteinExistence type="predicted"/>
<dbReference type="GO" id="GO:0008168">
    <property type="term" value="F:methyltransferase activity"/>
    <property type="evidence" value="ECO:0007669"/>
    <property type="project" value="UniProtKB-KW"/>
</dbReference>
<organism evidence="3 4">
    <name type="scientific">Novosphingobium pituita</name>
    <dbReference type="NCBI Taxonomy" id="3056842"/>
    <lineage>
        <taxon>Bacteria</taxon>
        <taxon>Pseudomonadati</taxon>
        <taxon>Pseudomonadota</taxon>
        <taxon>Alphaproteobacteria</taxon>
        <taxon>Sphingomonadales</taxon>
        <taxon>Sphingomonadaceae</taxon>
        <taxon>Novosphingobium</taxon>
    </lineage>
</organism>
<dbReference type="EMBL" id="BTFW01000001">
    <property type="protein sequence ID" value="GMM61576.1"/>
    <property type="molecule type" value="Genomic_DNA"/>
</dbReference>
<dbReference type="InterPro" id="IPR003788">
    <property type="entry name" value="NDUFAF7"/>
</dbReference>
<evidence type="ECO:0000313" key="3">
    <source>
        <dbReference type="EMBL" id="GMM61576.1"/>
    </source>
</evidence>
<dbReference type="SUPFAM" id="SSF53335">
    <property type="entry name" value="S-adenosyl-L-methionine-dependent methyltransferases"/>
    <property type="match status" value="1"/>
</dbReference>
<dbReference type="InterPro" id="IPR029063">
    <property type="entry name" value="SAM-dependent_MTases_sf"/>
</dbReference>
<evidence type="ECO:0000313" key="4">
    <source>
        <dbReference type="Proteomes" id="UP001187221"/>
    </source>
</evidence>
<keyword evidence="1 3" id="KW-0489">Methyltransferase</keyword>
<dbReference type="InterPro" id="IPR038375">
    <property type="entry name" value="NDUFAF7_sf"/>
</dbReference>
<dbReference type="GO" id="GO:0032259">
    <property type="term" value="P:methylation"/>
    <property type="evidence" value="ECO:0007669"/>
    <property type="project" value="UniProtKB-KW"/>
</dbReference>
<dbReference type="PANTHER" id="PTHR12049">
    <property type="entry name" value="PROTEIN ARGININE METHYLTRANSFERASE NDUFAF7, MITOCHONDRIAL"/>
    <property type="match status" value="1"/>
</dbReference>